<dbReference type="PANTHER" id="PTHR37291">
    <property type="entry name" value="5-METHYLCYTOSINE-SPECIFIC RESTRICTION ENZYME B"/>
    <property type="match status" value="1"/>
</dbReference>
<protein>
    <recommendedName>
        <fullName evidence="2">AAA+ ATPase domain-containing protein</fullName>
    </recommendedName>
</protein>
<sequence length="851" mass="98991">MQKSIGIIQKYAAELKKLEQDEKYLLEQLNNLDIDVVEGLINNFTSEQFQPVNLLRLEILNKIKENIIITPELIEEIKNKIIAKDDAYFSKYGETLVSGLIDYPQKKKLPFVNWKKNFSIFFPFFHRLVDKIESDTALDRIAKGLMKALELDQYKSHNVSFDGSQNYGASSCWIAIFPEKRVSHRNAYQLFLRIHAETLESGIVSGSEINDESANTLEFFNTIEEVIEKLRASKETVENKNKKLINYWKFEPGENGIYWEEFYKQGIIAIGWDNLRNLNDYTTETLSQVLNVENPENSNLIRNIEDFRDASIGDIIIATKGRGTSLGIGVIIGEYIFDDEKTKYKHIRKVKWLINHLVGFGAVIFRQDVFSPTRKWEIIKEKYISTAPSYEKIFNDLEAGKVYLPPPKPPLSPETQNFWWLNANPKIWSIDSYKLGDIQSYTSHNDKGNKRRVYKNFKEVKPGDLVIGYESSPVKQIKAIYEITEGLHTDDSEGEIINFEIKEIVEDPITWDDLRETKGLENCEVFANNQGSLFSLTSEEFDIIRDLIDERNIKTEIEKEKISIKEYSFTSDPEKPFIEDLELKGIIDSLKIKKNIVLQGPPGVGKTFVAKKIAYEMMKQTDDTKIEMVQFHQSYSYEDFIQGIRPSGKTFRVKNGVFHDFCKKAEFDPENKYFFIIDEINRGNLSKIFGELMMLIETDKRGKYKVHLTYSEKDDAPFFVPENLYLIGTMNTADRSLSIVDYALRRRFRFITLEPKFNPRFIDFLNSQGFSPKFVGDIVSKITTLNKTIRLDKNLGEGFQIGHSFFCNHKNNKSENEWFKDIINFEIKPLLEEYWFDDKDKYESQIDLLLS</sequence>
<name>A0A0E3S041_9EURY</name>
<dbReference type="Pfam" id="PF07728">
    <property type="entry name" value="AAA_5"/>
    <property type="match status" value="1"/>
</dbReference>
<dbReference type="GO" id="GO:0016887">
    <property type="term" value="F:ATP hydrolysis activity"/>
    <property type="evidence" value="ECO:0007669"/>
    <property type="project" value="InterPro"/>
</dbReference>
<dbReference type="SMART" id="SM00382">
    <property type="entry name" value="AAA"/>
    <property type="match status" value="1"/>
</dbReference>
<proteinExistence type="predicted"/>
<dbReference type="Pfam" id="PF01878">
    <property type="entry name" value="EVE"/>
    <property type="match status" value="1"/>
</dbReference>
<dbReference type="PANTHER" id="PTHR37291:SF1">
    <property type="entry name" value="TYPE IV METHYL-DIRECTED RESTRICTION ENZYME ECOKMCRB SUBUNIT"/>
    <property type="match status" value="1"/>
</dbReference>
<dbReference type="Gene3D" id="3.40.50.300">
    <property type="entry name" value="P-loop containing nucleotide triphosphate hydrolases"/>
    <property type="match status" value="1"/>
</dbReference>
<dbReference type="CDD" id="cd00009">
    <property type="entry name" value="AAA"/>
    <property type="match status" value="1"/>
</dbReference>
<dbReference type="REBASE" id="109282">
    <property type="entry name" value="Mla7289McrBCP"/>
</dbReference>
<feature type="coiled-coil region" evidence="1">
    <location>
        <begin position="220"/>
        <end position="247"/>
    </location>
</feature>
<dbReference type="Proteomes" id="UP000033072">
    <property type="component" value="Chromosome"/>
</dbReference>
<dbReference type="InterPro" id="IPR003593">
    <property type="entry name" value="AAA+_ATPase"/>
</dbReference>
<evidence type="ECO:0000313" key="4">
    <source>
        <dbReference type="Proteomes" id="UP000033072"/>
    </source>
</evidence>
<dbReference type="RefSeq" id="WP_052722843.1">
    <property type="nucleotide sequence ID" value="NZ_CP009515.1"/>
</dbReference>
<keyword evidence="1" id="KW-0175">Coiled coil</keyword>
<accession>A0A0E3S041</accession>
<dbReference type="EMBL" id="CP009515">
    <property type="protein sequence ID" value="AKB73969.1"/>
    <property type="molecule type" value="Genomic_DNA"/>
</dbReference>
<keyword evidence="4" id="KW-1185">Reference proteome</keyword>
<gene>
    <name evidence="3" type="ORF">MSLAZ_0708</name>
</gene>
<dbReference type="InterPro" id="IPR052934">
    <property type="entry name" value="Methyl-DNA_Rec/Restrict_Enz"/>
</dbReference>
<dbReference type="InterPro" id="IPR011704">
    <property type="entry name" value="ATPase_dyneun-rel_AAA"/>
</dbReference>
<dbReference type="SUPFAM" id="SSF52540">
    <property type="entry name" value="P-loop containing nucleoside triphosphate hydrolases"/>
    <property type="match status" value="1"/>
</dbReference>
<dbReference type="GO" id="GO:0005524">
    <property type="term" value="F:ATP binding"/>
    <property type="evidence" value="ECO:0007669"/>
    <property type="project" value="InterPro"/>
</dbReference>
<dbReference type="InterPro" id="IPR027417">
    <property type="entry name" value="P-loop_NTPase"/>
</dbReference>
<dbReference type="STRING" id="1434111.MSLAZ_0708"/>
<reference evidence="3 4" key="1">
    <citation type="submission" date="2014-07" db="EMBL/GenBank/DDBJ databases">
        <title>Methanogenic archaea and the global carbon cycle.</title>
        <authorList>
            <person name="Henriksen J.R."/>
            <person name="Luke J."/>
            <person name="Reinhart S."/>
            <person name="Benedict M.N."/>
            <person name="Youngblut N.D."/>
            <person name="Metcalf M.E."/>
            <person name="Whitaker R.J."/>
            <person name="Metcalf W.W."/>
        </authorList>
    </citation>
    <scope>NUCLEOTIDE SEQUENCE [LARGE SCALE GENOMIC DNA]</scope>
    <source>
        <strain evidence="3 4">Z-7289</strain>
    </source>
</reference>
<evidence type="ECO:0000256" key="1">
    <source>
        <dbReference type="SAM" id="Coils"/>
    </source>
</evidence>
<feature type="coiled-coil region" evidence="1">
    <location>
        <begin position="1"/>
        <end position="35"/>
    </location>
</feature>
<dbReference type="InterPro" id="IPR015947">
    <property type="entry name" value="PUA-like_sf"/>
</dbReference>
<dbReference type="OrthoDB" id="9837at2157"/>
<organism evidence="3 4">
    <name type="scientific">Methanosarcina lacustris Z-7289</name>
    <dbReference type="NCBI Taxonomy" id="1434111"/>
    <lineage>
        <taxon>Archaea</taxon>
        <taxon>Methanobacteriati</taxon>
        <taxon>Methanobacteriota</taxon>
        <taxon>Stenosarchaea group</taxon>
        <taxon>Methanomicrobia</taxon>
        <taxon>Methanosarcinales</taxon>
        <taxon>Methanosarcinaceae</taxon>
        <taxon>Methanosarcina</taxon>
    </lineage>
</organism>
<feature type="domain" description="AAA+ ATPase" evidence="2">
    <location>
        <begin position="592"/>
        <end position="758"/>
    </location>
</feature>
<evidence type="ECO:0000313" key="3">
    <source>
        <dbReference type="EMBL" id="AKB73969.1"/>
    </source>
</evidence>
<dbReference type="SUPFAM" id="SSF88697">
    <property type="entry name" value="PUA domain-like"/>
    <property type="match status" value="1"/>
</dbReference>
<dbReference type="GeneID" id="60594949"/>
<dbReference type="InterPro" id="IPR002740">
    <property type="entry name" value="EVE_domain"/>
</dbReference>
<dbReference type="Gene3D" id="3.10.590.10">
    <property type="entry name" value="ph1033 like domains"/>
    <property type="match status" value="1"/>
</dbReference>
<dbReference type="PATRIC" id="fig|1434111.4.peg.890"/>
<evidence type="ECO:0000259" key="2">
    <source>
        <dbReference type="SMART" id="SM00382"/>
    </source>
</evidence>
<dbReference type="HOGENOM" id="CLU_018482_0_0_2"/>
<dbReference type="KEGG" id="mls:MSLAZ_0708"/>
<dbReference type="AlphaFoldDB" id="A0A0E3S041"/>